<organism evidence="1">
    <name type="scientific">uncultured Desulfovibrio sp</name>
    <dbReference type="NCBI Taxonomy" id="167968"/>
    <lineage>
        <taxon>Bacteria</taxon>
        <taxon>Pseudomonadati</taxon>
        <taxon>Thermodesulfobacteriota</taxon>
        <taxon>Desulfovibrionia</taxon>
        <taxon>Desulfovibrionales</taxon>
        <taxon>Desulfovibrionaceae</taxon>
        <taxon>Desulfovibrio</taxon>
        <taxon>environmental samples</taxon>
    </lineage>
</organism>
<reference evidence="1" key="1">
    <citation type="submission" date="2016-08" db="EMBL/GenBank/DDBJ databases">
        <authorList>
            <person name="Seilhamer J.J."/>
        </authorList>
    </citation>
    <scope>NUCLEOTIDE SEQUENCE</scope>
    <source>
        <strain evidence="1">86-1</strain>
    </source>
</reference>
<gene>
    <name evidence="1" type="ORF">KL86DES1_21102</name>
</gene>
<dbReference type="AlphaFoldDB" id="A0A212L6K6"/>
<sequence length="101" mass="11610">MLDRTDKLRWHLRSGQKGFEKAAWRGFEKVRTMQKKGGWLHWSQPPVLSGARNVSKTYPERIRNKKAASPCEAGRLIFYGGSCGVRTCDSLLKRQILYLLS</sequence>
<evidence type="ECO:0000313" key="1">
    <source>
        <dbReference type="EMBL" id="SCM73176.1"/>
    </source>
</evidence>
<dbReference type="EMBL" id="FMJC01000002">
    <property type="protein sequence ID" value="SCM73176.1"/>
    <property type="molecule type" value="Genomic_DNA"/>
</dbReference>
<protein>
    <submittedName>
        <fullName evidence="1">Uncharacterized protein</fullName>
    </submittedName>
</protein>
<accession>A0A212L6K6</accession>
<name>A0A212L6K6_9BACT</name>
<proteinExistence type="predicted"/>